<sequence length="80" mass="9045">MADHTLIYAFLIHHVKTGGAIPQSHQLKRRYLSDIYNNQKLLVEQTNPAKIMSSLWMRLAVEQSAILNILSAPLVKDDSS</sequence>
<keyword evidence="2" id="KW-1185">Reference proteome</keyword>
<proteinExistence type="predicted"/>
<comment type="caution">
    <text evidence="1">The sequence shown here is derived from an EMBL/GenBank/DDBJ whole genome shotgun (WGS) entry which is preliminary data.</text>
</comment>
<reference evidence="1 2" key="2">
    <citation type="submission" date="2019-04" db="EMBL/GenBank/DDBJ databases">
        <title>The genome sequence of big-headed turtle.</title>
        <authorList>
            <person name="Gong S."/>
        </authorList>
    </citation>
    <scope>NUCLEOTIDE SEQUENCE [LARGE SCALE GENOMIC DNA]</scope>
    <source>
        <strain evidence="1">DO16091913</strain>
        <tissue evidence="1">Muscle</tissue>
    </source>
</reference>
<name>A0A4D9ET89_9SAUR</name>
<evidence type="ECO:0000313" key="2">
    <source>
        <dbReference type="Proteomes" id="UP000297703"/>
    </source>
</evidence>
<dbReference type="OrthoDB" id="9434539at2759"/>
<reference evidence="1 2" key="1">
    <citation type="submission" date="2019-04" db="EMBL/GenBank/DDBJ databases">
        <title>Draft genome of the big-headed turtle Platysternon megacephalum.</title>
        <authorList>
            <person name="Gong S."/>
        </authorList>
    </citation>
    <scope>NUCLEOTIDE SEQUENCE [LARGE SCALE GENOMIC DNA]</scope>
    <source>
        <strain evidence="1">DO16091913</strain>
        <tissue evidence="1">Muscle</tissue>
    </source>
</reference>
<organism evidence="1 2">
    <name type="scientific">Platysternon megacephalum</name>
    <name type="common">big-headed turtle</name>
    <dbReference type="NCBI Taxonomy" id="55544"/>
    <lineage>
        <taxon>Eukaryota</taxon>
        <taxon>Metazoa</taxon>
        <taxon>Chordata</taxon>
        <taxon>Craniata</taxon>
        <taxon>Vertebrata</taxon>
        <taxon>Euteleostomi</taxon>
        <taxon>Archelosauria</taxon>
        <taxon>Testudinata</taxon>
        <taxon>Testudines</taxon>
        <taxon>Cryptodira</taxon>
        <taxon>Durocryptodira</taxon>
        <taxon>Testudinoidea</taxon>
        <taxon>Platysternidae</taxon>
        <taxon>Platysternon</taxon>
    </lineage>
</organism>
<dbReference type="AlphaFoldDB" id="A0A4D9ET89"/>
<dbReference type="Proteomes" id="UP000297703">
    <property type="component" value="Unassembled WGS sequence"/>
</dbReference>
<accession>A0A4D9ET89</accession>
<keyword evidence="1" id="KW-0675">Receptor</keyword>
<dbReference type="EMBL" id="QXTE01000060">
    <property type="protein sequence ID" value="TFK08964.1"/>
    <property type="molecule type" value="Genomic_DNA"/>
</dbReference>
<protein>
    <submittedName>
        <fullName evidence="1">Netrin receptor UNC5D</fullName>
    </submittedName>
</protein>
<evidence type="ECO:0000313" key="1">
    <source>
        <dbReference type="EMBL" id="TFK08964.1"/>
    </source>
</evidence>
<gene>
    <name evidence="1" type="ORF">DR999_PMT08080</name>
</gene>